<dbReference type="Pfam" id="PF18914">
    <property type="entry name" value="DUF5666"/>
    <property type="match status" value="1"/>
</dbReference>
<dbReference type="RefSeq" id="WP_110169875.1">
    <property type="nucleotide sequence ID" value="NZ_CP015136.1"/>
</dbReference>
<dbReference type="KEGG" id="abac:LuPra_01183"/>
<name>A0A143PHI6_LUTPR</name>
<reference evidence="3 4" key="1">
    <citation type="journal article" date="2016" name="Genome Announc.">
        <title>First Complete Genome Sequence of a Subdivision 6 Acidobacterium Strain.</title>
        <authorList>
            <person name="Huang S."/>
            <person name="Vieira S."/>
            <person name="Bunk B."/>
            <person name="Riedel T."/>
            <person name="Sproer C."/>
            <person name="Overmann J."/>
        </authorList>
    </citation>
    <scope>NUCLEOTIDE SEQUENCE [LARGE SCALE GENOMIC DNA]</scope>
    <source>
        <strain evidence="4">DSM 100886 HEG_-6_39</strain>
    </source>
</reference>
<dbReference type="STRING" id="1855912.LuPra_01183"/>
<evidence type="ECO:0000313" key="4">
    <source>
        <dbReference type="Proteomes" id="UP000076079"/>
    </source>
</evidence>
<dbReference type="Proteomes" id="UP000076079">
    <property type="component" value="Chromosome"/>
</dbReference>
<protein>
    <recommendedName>
        <fullName evidence="2">DUF5666 domain-containing protein</fullName>
    </recommendedName>
</protein>
<feature type="region of interest" description="Disordered" evidence="1">
    <location>
        <begin position="17"/>
        <end position="47"/>
    </location>
</feature>
<sequence length="103" mass="11254">MKAGDRIDIKVRVTDTSVRIEAEHRDRSNDDDDKDDSELKGTVSSLTGTCPTLTFTMNGTNVKTSNATKFGLACDRVANGTRLEVEGTRQGGWNDPGHQARSR</sequence>
<accession>A0A143PHI6</accession>
<reference evidence="4" key="2">
    <citation type="submission" date="2016-04" db="EMBL/GenBank/DDBJ databases">
        <title>First Complete Genome Sequence of a Subdivision 6 Acidobacterium.</title>
        <authorList>
            <person name="Huang S."/>
            <person name="Vieira S."/>
            <person name="Bunk B."/>
            <person name="Riedel T."/>
            <person name="Sproeer C."/>
            <person name="Overmann J."/>
        </authorList>
    </citation>
    <scope>NUCLEOTIDE SEQUENCE [LARGE SCALE GENOMIC DNA]</scope>
    <source>
        <strain evidence="4">DSM 100886 HEG_-6_39</strain>
    </source>
</reference>
<evidence type="ECO:0000256" key="1">
    <source>
        <dbReference type="SAM" id="MobiDB-lite"/>
    </source>
</evidence>
<evidence type="ECO:0000313" key="3">
    <source>
        <dbReference type="EMBL" id="AMY07995.1"/>
    </source>
</evidence>
<proteinExistence type="predicted"/>
<dbReference type="EMBL" id="CP015136">
    <property type="protein sequence ID" value="AMY07995.1"/>
    <property type="molecule type" value="Genomic_DNA"/>
</dbReference>
<dbReference type="InterPro" id="IPR043724">
    <property type="entry name" value="DUF5666"/>
</dbReference>
<feature type="compositionally biased region" description="Basic and acidic residues" evidence="1">
    <location>
        <begin position="17"/>
        <end position="28"/>
    </location>
</feature>
<feature type="domain" description="DUF5666" evidence="2">
    <location>
        <begin position="40"/>
        <end position="90"/>
    </location>
</feature>
<organism evidence="3 4">
    <name type="scientific">Luteitalea pratensis</name>
    <dbReference type="NCBI Taxonomy" id="1855912"/>
    <lineage>
        <taxon>Bacteria</taxon>
        <taxon>Pseudomonadati</taxon>
        <taxon>Acidobacteriota</taxon>
        <taxon>Vicinamibacteria</taxon>
        <taxon>Vicinamibacterales</taxon>
        <taxon>Vicinamibacteraceae</taxon>
        <taxon>Luteitalea</taxon>
    </lineage>
</organism>
<dbReference type="AlphaFoldDB" id="A0A143PHI6"/>
<evidence type="ECO:0000259" key="2">
    <source>
        <dbReference type="Pfam" id="PF18914"/>
    </source>
</evidence>
<keyword evidence="4" id="KW-1185">Reference proteome</keyword>
<gene>
    <name evidence="3" type="ORF">LuPra_01183</name>
</gene>